<reference evidence="3" key="1">
    <citation type="journal article" date="2019" name="Int. J. Syst. Evol. Microbiol.">
        <title>The Global Catalogue of Microorganisms (GCM) 10K type strain sequencing project: providing services to taxonomists for standard genome sequencing and annotation.</title>
        <authorList>
            <consortium name="The Broad Institute Genomics Platform"/>
            <consortium name="The Broad Institute Genome Sequencing Center for Infectious Disease"/>
            <person name="Wu L."/>
            <person name="Ma J."/>
        </authorList>
    </citation>
    <scope>NUCLEOTIDE SEQUENCE [LARGE SCALE GENOMIC DNA]</scope>
    <source>
        <strain evidence="3">KCTC 62192</strain>
    </source>
</reference>
<keyword evidence="3" id="KW-1185">Reference proteome</keyword>
<proteinExistence type="predicted"/>
<protein>
    <submittedName>
        <fullName evidence="2">Uncharacterized protein</fullName>
    </submittedName>
</protein>
<sequence>MLRKLTWGALVVVTPVATVLVLRGAVGSAAAVLLAPLYMRAAINVADVFWLSFTGAPLIGRGAERGPGVQAEPTEIDEISGEGGSFSLRLPSSDEALYRRDLEMTLRSRGDAVGPRLFRMMRKSHIRQAALDRWLVYALRYPSAIANHNGRPAPRALPPPAAERTIKAG</sequence>
<dbReference type="EMBL" id="JBHRSK010000004">
    <property type="protein sequence ID" value="MFC2967306.1"/>
    <property type="molecule type" value="Genomic_DNA"/>
</dbReference>
<evidence type="ECO:0000313" key="2">
    <source>
        <dbReference type="EMBL" id="MFC2967306.1"/>
    </source>
</evidence>
<comment type="caution">
    <text evidence="2">The sequence shown here is derived from an EMBL/GenBank/DDBJ whole genome shotgun (WGS) entry which is preliminary data.</text>
</comment>
<evidence type="ECO:0000256" key="1">
    <source>
        <dbReference type="SAM" id="MobiDB-lite"/>
    </source>
</evidence>
<gene>
    <name evidence="2" type="ORF">ACFOES_04295</name>
</gene>
<feature type="region of interest" description="Disordered" evidence="1">
    <location>
        <begin position="148"/>
        <end position="169"/>
    </location>
</feature>
<name>A0ABV7AD95_9RHOB</name>
<accession>A0ABV7AD95</accession>
<dbReference type="RefSeq" id="WP_377831943.1">
    <property type="nucleotide sequence ID" value="NZ_JBHRSK010000004.1"/>
</dbReference>
<evidence type="ECO:0000313" key="3">
    <source>
        <dbReference type="Proteomes" id="UP001595443"/>
    </source>
</evidence>
<dbReference type="Proteomes" id="UP001595443">
    <property type="component" value="Unassembled WGS sequence"/>
</dbReference>
<organism evidence="2 3">
    <name type="scientific">Acidimangrovimonas pyrenivorans</name>
    <dbReference type="NCBI Taxonomy" id="2030798"/>
    <lineage>
        <taxon>Bacteria</taxon>
        <taxon>Pseudomonadati</taxon>
        <taxon>Pseudomonadota</taxon>
        <taxon>Alphaproteobacteria</taxon>
        <taxon>Rhodobacterales</taxon>
        <taxon>Paracoccaceae</taxon>
        <taxon>Acidimangrovimonas</taxon>
    </lineage>
</organism>